<reference evidence="3" key="1">
    <citation type="submission" date="2009-07" db="EMBL/GenBank/DDBJ databases">
        <title>Complete sequence of chromosome of Methylovorus sp. SIP3-4.</title>
        <authorList>
            <person name="Lucas S."/>
            <person name="Copeland A."/>
            <person name="Lapidus A."/>
            <person name="Glavina del Rio T."/>
            <person name="Tice H."/>
            <person name="Bruce D."/>
            <person name="Goodwin L."/>
            <person name="Pitluck S."/>
            <person name="Clum A."/>
            <person name="Larimer F."/>
            <person name="Land M."/>
            <person name="Hauser L."/>
            <person name="Kyrpides N."/>
            <person name="Mikhailova N."/>
            <person name="Kayluzhnaya M."/>
            <person name="Chistoserdova L."/>
        </authorList>
    </citation>
    <scope>NUCLEOTIDE SEQUENCE [LARGE SCALE GENOMIC DNA]</scope>
    <source>
        <strain evidence="3">SIP3-4</strain>
    </source>
</reference>
<keyword evidence="3" id="KW-1185">Reference proteome</keyword>
<dbReference type="EMBL" id="CP001674">
    <property type="protein sequence ID" value="ACT51745.1"/>
    <property type="molecule type" value="Genomic_DNA"/>
</dbReference>
<dbReference type="AlphaFoldDB" id="C6XAX5"/>
<dbReference type="RefSeq" id="WP_015830998.1">
    <property type="nucleotide sequence ID" value="NC_012969.1"/>
</dbReference>
<dbReference type="OrthoDB" id="9157371at2"/>
<dbReference type="Proteomes" id="UP000002743">
    <property type="component" value="Chromosome"/>
</dbReference>
<accession>C6XAX5</accession>
<protein>
    <submittedName>
        <fullName evidence="2">Uncharacterized protein</fullName>
    </submittedName>
</protein>
<organism evidence="2 3">
    <name type="scientific">Methylovorus glucosotrophus (strain SIP3-4)</name>
    <dbReference type="NCBI Taxonomy" id="582744"/>
    <lineage>
        <taxon>Bacteria</taxon>
        <taxon>Pseudomonadati</taxon>
        <taxon>Pseudomonadota</taxon>
        <taxon>Betaproteobacteria</taxon>
        <taxon>Nitrosomonadales</taxon>
        <taxon>Methylophilaceae</taxon>
        <taxon>Methylovorus</taxon>
    </lineage>
</organism>
<sequence length="219" mass="24760">MAKDSSGRQQHLRQLIAQQAARMMAEEGITDFSHAKRKAGKQLGATDINCLPTNSEIEEEIRLYHEIYNSEDQPENLRQLRADAVIVMRLLERFNPHLTGPVLDGTAGKFAETHIHLFADSLKDVEMFLLNQQIPYETNEKSYRVSERRSSDRKGGDRKKVPVFTLEGPHGLIRLSVFEIDDLRTPTRSPANGQASTRVNLDGLKALIALSRLNPELEM</sequence>
<dbReference type="HOGENOM" id="CLU_086367_0_0_4"/>
<gene>
    <name evidence="2" type="ordered locus">Msip34_2508</name>
</gene>
<dbReference type="STRING" id="582744.Msip34_2508"/>
<dbReference type="KEGG" id="mei:Msip34_2508"/>
<evidence type="ECO:0000313" key="3">
    <source>
        <dbReference type="Proteomes" id="UP000002743"/>
    </source>
</evidence>
<dbReference type="eggNOG" id="COG2413">
    <property type="taxonomic scope" value="Bacteria"/>
</dbReference>
<evidence type="ECO:0000313" key="2">
    <source>
        <dbReference type="EMBL" id="ACT51745.1"/>
    </source>
</evidence>
<feature type="region of interest" description="Disordered" evidence="1">
    <location>
        <begin position="141"/>
        <end position="161"/>
    </location>
</feature>
<proteinExistence type="predicted"/>
<evidence type="ECO:0000256" key="1">
    <source>
        <dbReference type="SAM" id="MobiDB-lite"/>
    </source>
</evidence>
<feature type="compositionally biased region" description="Basic and acidic residues" evidence="1">
    <location>
        <begin position="141"/>
        <end position="160"/>
    </location>
</feature>
<name>C6XAX5_METGS</name>
<reference evidence="2 3" key="2">
    <citation type="journal article" date="2011" name="J. Bacteriol.">
        <title>Genomes of three methylotrophs from a single niche uncover genetic and metabolic divergence of Methylophilaceae.</title>
        <authorList>
            <person name="Lapidus A."/>
            <person name="Clum A."/>
            <person name="Labutti K."/>
            <person name="Kaluzhnaya M.G."/>
            <person name="Lim S."/>
            <person name="Beck D.A."/>
            <person name="Glavina Del Rio T."/>
            <person name="Nolan M."/>
            <person name="Mavromatis K."/>
            <person name="Huntemann M."/>
            <person name="Lucas S."/>
            <person name="Lidstrom M.E."/>
            <person name="Ivanova N."/>
            <person name="Chistoserdova L."/>
        </authorList>
    </citation>
    <scope>NUCLEOTIDE SEQUENCE [LARGE SCALE GENOMIC DNA]</scope>
    <source>
        <strain evidence="2 3">SIP3-4</strain>
    </source>
</reference>